<organism evidence="3 4">
    <name type="scientific">Streptomyces solicathayae</name>
    <dbReference type="NCBI Taxonomy" id="3081768"/>
    <lineage>
        <taxon>Bacteria</taxon>
        <taxon>Bacillati</taxon>
        <taxon>Actinomycetota</taxon>
        <taxon>Actinomycetes</taxon>
        <taxon>Kitasatosporales</taxon>
        <taxon>Streptomycetaceae</taxon>
        <taxon>Streptomyces</taxon>
    </lineage>
</organism>
<protein>
    <submittedName>
        <fullName evidence="3">VOC family protein</fullName>
    </submittedName>
</protein>
<dbReference type="RefSeq" id="WP_318106805.1">
    <property type="nucleotide sequence ID" value="NZ_CP137573.1"/>
</dbReference>
<reference evidence="3 4" key="1">
    <citation type="submission" date="2023-10" db="EMBL/GenBank/DDBJ databases">
        <title>The genome sequence of Streptomyces sp. HUAS YS2.</title>
        <authorList>
            <person name="Mo P."/>
        </authorList>
    </citation>
    <scope>NUCLEOTIDE SEQUENCE [LARGE SCALE GENOMIC DNA]</scope>
    <source>
        <strain evidence="3 4">HUAS YS2</strain>
    </source>
</reference>
<dbReference type="CDD" id="cd06587">
    <property type="entry name" value="VOC"/>
    <property type="match status" value="1"/>
</dbReference>
<accession>A0ABZ0LXW4</accession>
<name>A0ABZ0LXW4_9ACTN</name>
<dbReference type="InterPro" id="IPR037523">
    <property type="entry name" value="VOC_core"/>
</dbReference>
<dbReference type="PANTHER" id="PTHR36113:SF6">
    <property type="entry name" value="FOSFOMYCIN RESISTANCE PROTEIN FOSX"/>
    <property type="match status" value="1"/>
</dbReference>
<feature type="domain" description="VOC" evidence="2">
    <location>
        <begin position="8"/>
        <end position="132"/>
    </location>
</feature>
<keyword evidence="1" id="KW-0479">Metal-binding</keyword>
<dbReference type="Gene3D" id="3.10.180.10">
    <property type="entry name" value="2,3-Dihydroxybiphenyl 1,2-Dioxygenase, domain 1"/>
    <property type="match status" value="1"/>
</dbReference>
<evidence type="ECO:0000313" key="3">
    <source>
        <dbReference type="EMBL" id="WOX24354.1"/>
    </source>
</evidence>
<evidence type="ECO:0000256" key="1">
    <source>
        <dbReference type="ARBA" id="ARBA00022723"/>
    </source>
</evidence>
<dbReference type="InterPro" id="IPR004360">
    <property type="entry name" value="Glyas_Fos-R_dOase_dom"/>
</dbReference>
<proteinExistence type="predicted"/>
<dbReference type="PROSITE" id="PS00934">
    <property type="entry name" value="GLYOXALASE_I_1"/>
    <property type="match status" value="1"/>
</dbReference>
<dbReference type="EMBL" id="CP137573">
    <property type="protein sequence ID" value="WOX24354.1"/>
    <property type="molecule type" value="Genomic_DNA"/>
</dbReference>
<dbReference type="Pfam" id="PF00903">
    <property type="entry name" value="Glyoxalase"/>
    <property type="match status" value="1"/>
</dbReference>
<dbReference type="PANTHER" id="PTHR36113">
    <property type="entry name" value="LYASE, PUTATIVE-RELATED-RELATED"/>
    <property type="match status" value="1"/>
</dbReference>
<evidence type="ECO:0000259" key="2">
    <source>
        <dbReference type="PROSITE" id="PS51819"/>
    </source>
</evidence>
<dbReference type="InterPro" id="IPR029068">
    <property type="entry name" value="Glyas_Bleomycin-R_OHBP_Dase"/>
</dbReference>
<sequence length="151" mass="15902">MSAIGTLSTGHIGINVTDIERSLAFYGEVLGFEVIGEGKEEGQRFAFLGQGGKLVVTLWQQAEGAYDSGRAGLHHLAFEAESIDHVRAAEAALKARDVSFAYEGVVAHREGAASGGIFFHDPDGTRLEIYAPTGAEGAEAPNESAPTCGFF</sequence>
<dbReference type="InterPro" id="IPR018146">
    <property type="entry name" value="Glyoxalase_1_CS"/>
</dbReference>
<evidence type="ECO:0000313" key="4">
    <source>
        <dbReference type="Proteomes" id="UP001301731"/>
    </source>
</evidence>
<dbReference type="PROSITE" id="PS51819">
    <property type="entry name" value="VOC"/>
    <property type="match status" value="1"/>
</dbReference>
<keyword evidence="4" id="KW-1185">Reference proteome</keyword>
<dbReference type="Proteomes" id="UP001301731">
    <property type="component" value="Chromosome"/>
</dbReference>
<dbReference type="SUPFAM" id="SSF54593">
    <property type="entry name" value="Glyoxalase/Bleomycin resistance protein/Dihydroxybiphenyl dioxygenase"/>
    <property type="match status" value="1"/>
</dbReference>
<gene>
    <name evidence="3" type="ORF">R2D22_24430</name>
</gene>
<dbReference type="InterPro" id="IPR051332">
    <property type="entry name" value="Fosfomycin_Res_Enzymes"/>
</dbReference>